<evidence type="ECO:0000313" key="2">
    <source>
        <dbReference type="Proteomes" id="UP000248916"/>
    </source>
</evidence>
<dbReference type="RefSeq" id="WP_111535895.1">
    <property type="nucleotide sequence ID" value="NZ_QKZL01000002.1"/>
</dbReference>
<sequence>MGDVTSFILIAAMRTGSNFLEANLRQIPGLTCWGEAFNPHFVGSAGRKQLAGVTLAEREADPARLLDALAGASDGIPGFRFFPGHDPRVLDRCLADRSCAKIILTRNPLDSFVSLEIARATRQWRLKEGAEKRSARVAFDPDAFAAYLDRHAEFRSGIDRALKESGQAAFRLSYEEAGDPAVLNGIARFLGLEARVERFETRSRVQNPEALSERVTNYEEMLAALGRLDRFGLERMAETPRPRPEAPVRFVAPPRTPLVYLPVAGGPSGRIRAWLAALDGIRPKDLETGEDRTALGEWTAARPGHLAFTVLRSPARRVHSVFCHHLLNPEGGRFREILRESFGVPLPDGPPGPDWDLAAHRQAFAAFLDVAEANLAGRTSMGVDPALAEQSERLRAISDRRAPDLVLREEELETALPALAARMGREARYEPAPPERPFPLSDVLDEALSARIAAIYARDIALYGLS</sequence>
<organism evidence="1 2">
    <name type="scientific">Palleronia aestuarii</name>
    <dbReference type="NCBI Taxonomy" id="568105"/>
    <lineage>
        <taxon>Bacteria</taxon>
        <taxon>Pseudomonadati</taxon>
        <taxon>Pseudomonadota</taxon>
        <taxon>Alphaproteobacteria</taxon>
        <taxon>Rhodobacterales</taxon>
        <taxon>Roseobacteraceae</taxon>
        <taxon>Palleronia</taxon>
    </lineage>
</organism>
<reference evidence="1 2" key="1">
    <citation type="submission" date="2018-06" db="EMBL/GenBank/DDBJ databases">
        <title>Genomic Encyclopedia of Archaeal and Bacterial Type Strains, Phase II (KMG-II): from individual species to whole genera.</title>
        <authorList>
            <person name="Goeker M."/>
        </authorList>
    </citation>
    <scope>NUCLEOTIDE SEQUENCE [LARGE SCALE GENOMIC DNA]</scope>
    <source>
        <strain evidence="1 2">DSM 22009</strain>
    </source>
</reference>
<gene>
    <name evidence="1" type="ORF">LX81_00709</name>
</gene>
<keyword evidence="2" id="KW-1185">Reference proteome</keyword>
<proteinExistence type="predicted"/>
<accession>A0A2W7NF07</accession>
<dbReference type="InterPro" id="IPR027417">
    <property type="entry name" value="P-loop_NTPase"/>
</dbReference>
<dbReference type="Gene3D" id="3.40.50.300">
    <property type="entry name" value="P-loop containing nucleotide triphosphate hydrolases"/>
    <property type="match status" value="1"/>
</dbReference>
<dbReference type="SUPFAM" id="SSF52540">
    <property type="entry name" value="P-loop containing nucleoside triphosphate hydrolases"/>
    <property type="match status" value="1"/>
</dbReference>
<dbReference type="OrthoDB" id="7802556at2"/>
<comment type="caution">
    <text evidence="1">The sequence shown here is derived from an EMBL/GenBank/DDBJ whole genome shotgun (WGS) entry which is preliminary data.</text>
</comment>
<name>A0A2W7NF07_9RHOB</name>
<dbReference type="EMBL" id="QKZL01000002">
    <property type="protein sequence ID" value="PZX19015.1"/>
    <property type="molecule type" value="Genomic_DNA"/>
</dbReference>
<evidence type="ECO:0000313" key="1">
    <source>
        <dbReference type="EMBL" id="PZX19015.1"/>
    </source>
</evidence>
<dbReference type="Proteomes" id="UP000248916">
    <property type="component" value="Unassembled WGS sequence"/>
</dbReference>
<protein>
    <recommendedName>
        <fullName evidence="3">LPS sulfotransferase NodH</fullName>
    </recommendedName>
</protein>
<evidence type="ECO:0008006" key="3">
    <source>
        <dbReference type="Google" id="ProtNLM"/>
    </source>
</evidence>
<dbReference type="AlphaFoldDB" id="A0A2W7NF07"/>